<dbReference type="PANTHER" id="PTHR30461:SF2">
    <property type="entry name" value="SERINE RECOMBINASE PINE-RELATED"/>
    <property type="match status" value="1"/>
</dbReference>
<comment type="similarity">
    <text evidence="1">Belongs to the site-specific recombinase resolvase family.</text>
</comment>
<accession>A0A3R9XM51</accession>
<keyword evidence="2" id="KW-0229">DNA integration</keyword>
<feature type="active site" description="O-(5'-phospho-DNA)-serine intermediate" evidence="6 7">
    <location>
        <position position="9"/>
    </location>
</feature>
<dbReference type="AlphaFoldDB" id="A0A3R9XM51"/>
<dbReference type="PROSITE" id="PS00397">
    <property type="entry name" value="RECOMBINASES_1"/>
    <property type="match status" value="1"/>
</dbReference>
<dbReference type="OrthoDB" id="2290206at2"/>
<dbReference type="InterPro" id="IPR050639">
    <property type="entry name" value="SSR_resolvase"/>
</dbReference>
<evidence type="ECO:0000259" key="8">
    <source>
        <dbReference type="PROSITE" id="PS51736"/>
    </source>
</evidence>
<dbReference type="CDD" id="cd03768">
    <property type="entry name" value="SR_ResInv"/>
    <property type="match status" value="1"/>
</dbReference>
<dbReference type="InterPro" id="IPR006119">
    <property type="entry name" value="Resolv_N"/>
</dbReference>
<dbReference type="PROSITE" id="PS51736">
    <property type="entry name" value="RECOMBINASES_3"/>
    <property type="match status" value="1"/>
</dbReference>
<evidence type="ECO:0000256" key="6">
    <source>
        <dbReference type="PIRSR" id="PIRSR606118-50"/>
    </source>
</evidence>
<comment type="caution">
    <text evidence="9">The sequence shown here is derived from an EMBL/GenBank/DDBJ whole genome shotgun (WGS) entry which is preliminary data.</text>
</comment>
<dbReference type="GO" id="GO:0003677">
    <property type="term" value="F:DNA binding"/>
    <property type="evidence" value="ECO:0007669"/>
    <property type="project" value="UniProtKB-KW"/>
</dbReference>
<dbReference type="Proteomes" id="UP000279470">
    <property type="component" value="Unassembled WGS sequence"/>
</dbReference>
<dbReference type="EMBL" id="RXFM01000121">
    <property type="protein sequence ID" value="RST62146.1"/>
    <property type="molecule type" value="Genomic_DNA"/>
</dbReference>
<dbReference type="InterPro" id="IPR036162">
    <property type="entry name" value="Resolvase-like_N_sf"/>
</dbReference>
<dbReference type="GO" id="GO:0015074">
    <property type="term" value="P:DNA integration"/>
    <property type="evidence" value="ECO:0007669"/>
    <property type="project" value="UniProtKB-KW"/>
</dbReference>
<dbReference type="Gene3D" id="3.40.50.1390">
    <property type="entry name" value="Resolvase, N-terminal catalytic domain"/>
    <property type="match status" value="1"/>
</dbReference>
<dbReference type="SUPFAM" id="SSF53041">
    <property type="entry name" value="Resolvase-like"/>
    <property type="match status" value="1"/>
</dbReference>
<evidence type="ECO:0000256" key="5">
    <source>
        <dbReference type="ARBA" id="ARBA00023172"/>
    </source>
</evidence>
<dbReference type="SMART" id="SM00857">
    <property type="entry name" value="Resolvase"/>
    <property type="match status" value="1"/>
</dbReference>
<dbReference type="PROSITE" id="PS00398">
    <property type="entry name" value="RECOMBINASES_2"/>
    <property type="match status" value="1"/>
</dbReference>
<keyword evidence="10" id="KW-1185">Reference proteome</keyword>
<dbReference type="RefSeq" id="WP_126045258.1">
    <property type="nucleotide sequence ID" value="NZ_RXFM01000121.1"/>
</dbReference>
<evidence type="ECO:0000256" key="4">
    <source>
        <dbReference type="ARBA" id="ARBA00023125"/>
    </source>
</evidence>
<keyword evidence="5" id="KW-0233">DNA recombination</keyword>
<keyword evidence="3" id="KW-0230">DNA invertase</keyword>
<reference evidence="10" key="1">
    <citation type="submission" date="2018-11" db="EMBL/GenBank/DDBJ databases">
        <title>Phylogenetic, genomic, and biogeographic characterization of a novel and ubiquitous marine invertebrate-associated Rickettsiales parasite, Candidatus Marinoinvertebrata rohwerii, gen. nov., sp. nov.</title>
        <authorList>
            <person name="Klinges J.G."/>
            <person name="Rosales S.M."/>
            <person name="Mcminds R."/>
            <person name="Shaver E.C."/>
            <person name="Shantz A."/>
            <person name="Peters E.C."/>
            <person name="Burkepile D.E."/>
            <person name="Silliman B.R."/>
            <person name="Vega Thurber R.L."/>
        </authorList>
    </citation>
    <scope>NUCLEOTIDE SEQUENCE [LARGE SCALE GENOMIC DNA]</scope>
    <source>
        <strain evidence="10">a_cerv_44</strain>
    </source>
</reference>
<dbReference type="GO" id="GO:0000150">
    <property type="term" value="F:DNA strand exchange activity"/>
    <property type="evidence" value="ECO:0007669"/>
    <property type="project" value="UniProtKB-KW"/>
</dbReference>
<evidence type="ECO:0000256" key="1">
    <source>
        <dbReference type="ARBA" id="ARBA00009913"/>
    </source>
</evidence>
<evidence type="ECO:0000256" key="2">
    <source>
        <dbReference type="ARBA" id="ARBA00022908"/>
    </source>
</evidence>
<proteinExistence type="inferred from homology"/>
<dbReference type="InterPro" id="IPR006118">
    <property type="entry name" value="Recombinase_CS"/>
</dbReference>
<keyword evidence="4" id="KW-0238">DNA-binding</keyword>
<evidence type="ECO:0000313" key="10">
    <source>
        <dbReference type="Proteomes" id="UP000279470"/>
    </source>
</evidence>
<name>A0A3R9XM51_9RICK</name>
<sequence>MKIGYARVSSISQDLELQKKALSKAGCSKIFCESISGKNNNRPQLSNTLDSLREGDILIVYKIDRIARSLKGLIDIIELLDSKKVDLISLDSGDKVDTTSPMGKAFFQIAVVFAELERSLINSRTKAGIKLAKQQGVKFGRKIGSKNKNTNHKAERIRIFLSANKSYDWISNELSVSKQTISLIKKQMNSTATTN</sequence>
<evidence type="ECO:0000256" key="7">
    <source>
        <dbReference type="PROSITE-ProRule" id="PRU10137"/>
    </source>
</evidence>
<dbReference type="Pfam" id="PF00239">
    <property type="entry name" value="Resolvase"/>
    <property type="match status" value="1"/>
</dbReference>
<dbReference type="PANTHER" id="PTHR30461">
    <property type="entry name" value="DNA-INVERTASE FROM LAMBDOID PROPHAGE"/>
    <property type="match status" value="1"/>
</dbReference>
<gene>
    <name evidence="9" type="ORF">EIC27_06570</name>
</gene>
<dbReference type="FunFam" id="3.40.50.1390:FF:000001">
    <property type="entry name" value="DNA recombinase"/>
    <property type="match status" value="1"/>
</dbReference>
<protein>
    <submittedName>
        <fullName evidence="9">Recombinase family protein</fullName>
    </submittedName>
</protein>
<organism evidence="9 10">
    <name type="scientific">Candidatus Aquarickettsia rohweri</name>
    <dbReference type="NCBI Taxonomy" id="2602574"/>
    <lineage>
        <taxon>Bacteria</taxon>
        <taxon>Pseudomonadati</taxon>
        <taxon>Pseudomonadota</taxon>
        <taxon>Alphaproteobacteria</taxon>
        <taxon>Rickettsiales</taxon>
        <taxon>Candidatus Midichloriaceae</taxon>
        <taxon>Candidatus Aquarickettsia</taxon>
    </lineage>
</organism>
<feature type="domain" description="Resolvase/invertase-type recombinase catalytic" evidence="8">
    <location>
        <begin position="1"/>
        <end position="136"/>
    </location>
</feature>
<evidence type="ECO:0000256" key="3">
    <source>
        <dbReference type="ARBA" id="ARBA00023100"/>
    </source>
</evidence>
<evidence type="ECO:0000313" key="9">
    <source>
        <dbReference type="EMBL" id="RST62146.1"/>
    </source>
</evidence>